<sequence length="24" mass="2607">MTPLLVKLVNANDNFAIEDYALAA</sequence>
<dbReference type="EMBL" id="UINC01048380">
    <property type="protein sequence ID" value="SVB58838.1"/>
    <property type="molecule type" value="Genomic_DNA"/>
</dbReference>
<evidence type="ECO:0000313" key="1">
    <source>
        <dbReference type="EMBL" id="SVB58838.1"/>
    </source>
</evidence>
<reference evidence="1" key="1">
    <citation type="submission" date="2018-05" db="EMBL/GenBank/DDBJ databases">
        <authorList>
            <person name="Lanie J.A."/>
            <person name="Ng W.-L."/>
            <person name="Kazmierczak K.M."/>
            <person name="Andrzejewski T.M."/>
            <person name="Davidsen T.M."/>
            <person name="Wayne K.J."/>
            <person name="Tettelin H."/>
            <person name="Glass J.I."/>
            <person name="Rusch D."/>
            <person name="Podicherti R."/>
            <person name="Tsui H.-C.T."/>
            <person name="Winkler M.E."/>
        </authorList>
    </citation>
    <scope>NUCLEOTIDE SEQUENCE</scope>
</reference>
<dbReference type="AlphaFoldDB" id="A0A382F722"/>
<protein>
    <submittedName>
        <fullName evidence="1">Uncharacterized protein</fullName>
    </submittedName>
</protein>
<accession>A0A382F722</accession>
<name>A0A382F722_9ZZZZ</name>
<organism evidence="1">
    <name type="scientific">marine metagenome</name>
    <dbReference type="NCBI Taxonomy" id="408172"/>
    <lineage>
        <taxon>unclassified sequences</taxon>
        <taxon>metagenomes</taxon>
        <taxon>ecological metagenomes</taxon>
    </lineage>
</organism>
<gene>
    <name evidence="1" type="ORF">METZ01_LOCUS211692</name>
</gene>
<proteinExistence type="predicted"/>